<comment type="caution">
    <text evidence="8">The sequence shown here is derived from an EMBL/GenBank/DDBJ whole genome shotgun (WGS) entry which is preliminary data.</text>
</comment>
<evidence type="ECO:0000256" key="1">
    <source>
        <dbReference type="ARBA" id="ARBA00004442"/>
    </source>
</evidence>
<dbReference type="Proteomes" id="UP000460317">
    <property type="component" value="Unassembled WGS sequence"/>
</dbReference>
<organism evidence="8 9">
    <name type="scientific">Bacteroides thetaiotaomicron</name>
    <dbReference type="NCBI Taxonomy" id="818"/>
    <lineage>
        <taxon>Bacteria</taxon>
        <taxon>Pseudomonadati</taxon>
        <taxon>Bacteroidota</taxon>
        <taxon>Bacteroidia</taxon>
        <taxon>Bacteroidales</taxon>
        <taxon>Bacteroidaceae</taxon>
        <taxon>Bacteroides</taxon>
    </lineage>
</organism>
<proteinExistence type="inferred from homology"/>
<dbReference type="RefSeq" id="WP_061473408.1">
    <property type="nucleotide sequence ID" value="NZ_CAXSXH010000002.1"/>
</dbReference>
<evidence type="ECO:0000256" key="4">
    <source>
        <dbReference type="ARBA" id="ARBA00023136"/>
    </source>
</evidence>
<keyword evidence="5" id="KW-0998">Cell outer membrane</keyword>
<evidence type="ECO:0000313" key="9">
    <source>
        <dbReference type="Proteomes" id="UP000460317"/>
    </source>
</evidence>
<dbReference type="EMBL" id="WCSB01000024">
    <property type="protein sequence ID" value="KAB4448981.1"/>
    <property type="molecule type" value="Genomic_DNA"/>
</dbReference>
<evidence type="ECO:0000256" key="2">
    <source>
        <dbReference type="ARBA" id="ARBA00006275"/>
    </source>
</evidence>
<reference evidence="8 9" key="1">
    <citation type="journal article" date="2019" name="Nat. Med.">
        <title>A library of human gut bacterial isolates paired with longitudinal multiomics data enables mechanistic microbiome research.</title>
        <authorList>
            <person name="Poyet M."/>
            <person name="Groussin M."/>
            <person name="Gibbons S.M."/>
            <person name="Avila-Pacheco J."/>
            <person name="Jiang X."/>
            <person name="Kearney S.M."/>
            <person name="Perrotta A.R."/>
            <person name="Berdy B."/>
            <person name="Zhao S."/>
            <person name="Lieberman T.D."/>
            <person name="Swanson P.K."/>
            <person name="Smith M."/>
            <person name="Roesemann S."/>
            <person name="Alexander J.E."/>
            <person name="Rich S.A."/>
            <person name="Livny J."/>
            <person name="Vlamakis H."/>
            <person name="Clish C."/>
            <person name="Bullock K."/>
            <person name="Deik A."/>
            <person name="Scott J."/>
            <person name="Pierce K.A."/>
            <person name="Xavier R.J."/>
            <person name="Alm E.J."/>
        </authorList>
    </citation>
    <scope>NUCLEOTIDE SEQUENCE [LARGE SCALE GENOMIC DNA]</scope>
    <source>
        <strain evidence="8 9">BIOML-A165</strain>
    </source>
</reference>
<dbReference type="InterPro" id="IPR012944">
    <property type="entry name" value="SusD_RagB_dom"/>
</dbReference>
<evidence type="ECO:0000259" key="7">
    <source>
        <dbReference type="Pfam" id="PF14322"/>
    </source>
</evidence>
<dbReference type="InterPro" id="IPR011990">
    <property type="entry name" value="TPR-like_helical_dom_sf"/>
</dbReference>
<feature type="domain" description="RagB/SusD" evidence="6">
    <location>
        <begin position="322"/>
        <end position="642"/>
    </location>
</feature>
<keyword evidence="4" id="KW-0472">Membrane</keyword>
<comment type="subcellular location">
    <subcellularLocation>
        <location evidence="1">Cell outer membrane</location>
    </subcellularLocation>
</comment>
<evidence type="ECO:0000259" key="6">
    <source>
        <dbReference type="Pfam" id="PF07980"/>
    </source>
</evidence>
<comment type="similarity">
    <text evidence="2">Belongs to the SusD family.</text>
</comment>
<dbReference type="PROSITE" id="PS51257">
    <property type="entry name" value="PROKAR_LIPOPROTEIN"/>
    <property type="match status" value="1"/>
</dbReference>
<evidence type="ECO:0000256" key="5">
    <source>
        <dbReference type="ARBA" id="ARBA00023237"/>
    </source>
</evidence>
<dbReference type="InterPro" id="IPR033985">
    <property type="entry name" value="SusD-like_N"/>
</dbReference>
<evidence type="ECO:0000256" key="3">
    <source>
        <dbReference type="ARBA" id="ARBA00022729"/>
    </source>
</evidence>
<protein>
    <submittedName>
        <fullName evidence="8">RagB/SusD family nutrient uptake outer membrane protein</fullName>
    </submittedName>
</protein>
<dbReference type="SUPFAM" id="SSF48452">
    <property type="entry name" value="TPR-like"/>
    <property type="match status" value="1"/>
</dbReference>
<dbReference type="Pfam" id="PF14322">
    <property type="entry name" value="SusD-like_3"/>
    <property type="match status" value="1"/>
</dbReference>
<keyword evidence="3" id="KW-0732">Signal</keyword>
<feature type="domain" description="SusD-like N-terminal" evidence="7">
    <location>
        <begin position="21"/>
        <end position="193"/>
    </location>
</feature>
<evidence type="ECO:0000313" key="8">
    <source>
        <dbReference type="EMBL" id="KAB4448981.1"/>
    </source>
</evidence>
<gene>
    <name evidence="8" type="ORF">GAN93_20385</name>
</gene>
<dbReference type="Gene3D" id="1.25.40.390">
    <property type="match status" value="1"/>
</dbReference>
<dbReference type="GO" id="GO:0009279">
    <property type="term" value="C:cell outer membrane"/>
    <property type="evidence" value="ECO:0007669"/>
    <property type="project" value="UniProtKB-SubCell"/>
</dbReference>
<dbReference type="Pfam" id="PF07980">
    <property type="entry name" value="SusD_RagB"/>
    <property type="match status" value="1"/>
</dbReference>
<name>A0A139KMC2_BACT4</name>
<dbReference type="AlphaFoldDB" id="A0A139KMC2"/>
<accession>A0A139KMC2</accession>
<sequence>MKYKHLFTSTLLAILITSCNYLDIVPDNIATLEMAFNTRANAEKYLATCYNFVPAAANLDHNSGLICGGEMWYLKPESHYYKNITSFNIARGMQNSNDPLLNYWDGGQGGYNIFRGIHECNIFIDNIDRVPDMRMEEKNKWKAEVMTLKAYYIYYLMLHYGPIPLLKENISVEADLDMMQLERETINDIVTYTTDLLDEAMNIPSGLTFNVTSPRTELGRITLPIAKAIKAKLLILAASPLFNGNTMYAEFVNSEGIPFFDQEYKKEKWEAAAAACLDAINTAHEAGASLYKFDEKLNYTPSSTLQQELTLRNTITGRFNSEIIWALGSNATDGIQNLCQAHLTSYSLGNRMIRSCSQLVPSLEIVEQFYTANGVPMDEDKDYEYENRYKLTTTPEDDPIHFTPNYTTIKMHLNREPRFYAYIGFDGGKWFSIECCNDNETSSYPIKSKKGDIAGVSDELYSPTGYFTKKLVSYQNVNTSATNINYVYSFPIIRLSDLYLLYAEALNELNETPTTDVYYYVQQVRNKAGLDEGGSLVNTWRNHSNRPDKPTTQRGMREIIQKERMIELAFEGHRYHDVRRWKLGSTYLNTQIKGWSVLEQDPEYFYNARVLFTRKFMPRDYLWPIKTNSINRNPKLVQNPQW</sequence>